<comment type="similarity">
    <text evidence="1">Belongs to the CFA/CMAS family.</text>
</comment>
<evidence type="ECO:0000256" key="1">
    <source>
        <dbReference type="ARBA" id="ARBA00010815"/>
    </source>
</evidence>
<evidence type="ECO:0000313" key="6">
    <source>
        <dbReference type="EMBL" id="CAL8090321.1"/>
    </source>
</evidence>
<dbReference type="Proteomes" id="UP001642540">
    <property type="component" value="Unassembled WGS sequence"/>
</dbReference>
<proteinExistence type="inferred from homology"/>
<dbReference type="EMBL" id="CAXLJM020000024">
    <property type="protein sequence ID" value="CAL8090321.1"/>
    <property type="molecule type" value="Genomic_DNA"/>
</dbReference>
<keyword evidence="5" id="KW-0443">Lipid metabolism</keyword>
<reference evidence="6 7" key="1">
    <citation type="submission" date="2024-08" db="EMBL/GenBank/DDBJ databases">
        <authorList>
            <person name="Cucini C."/>
            <person name="Frati F."/>
        </authorList>
    </citation>
    <scope>NUCLEOTIDE SEQUENCE [LARGE SCALE GENOMIC DNA]</scope>
</reference>
<dbReference type="NCBIfam" id="NF008686">
    <property type="entry name" value="PRK11705.1"/>
    <property type="match status" value="1"/>
</dbReference>
<sequence length="402" mass="47131">MLVSEVINDIGEHIVFGCFNVYKTLMRYVCLLFFPIVKKLVQRKHDRTGLSVNGKEPWAVQVLKEQEFYLRNAIEWNFGFFEGYMDEEWTTQDLTDLATRSMLTRNTKEILHPLTWIMSRMNLQTKSRAWAVGEGHYDIGNDIYEVMLGKYMQYSCGYWKDAKTLDDAQYAKMDLIAQKLKLKPGMKVLDIGCGFGSLDLHLAKHYGVSVVGCSISKEQTRYGEQICKGFPVEFRLCDYRDLNEKFDRIVSVGMFEHVGIRNYRTFFEVVRRCLKDDGIFLLQTIANNHDSVAGFDVWCHKYIFPNGYVPYYMDICKAIEKLWIIEDWHNFGPDYAKTLAAWEKNFDAAWPEKLRSKYGDRFYRMWKIYLSMAQGFFGSRAFQLYQIVLSKDGLSEGYRAIR</sequence>
<dbReference type="PIRSF" id="PIRSF003085">
    <property type="entry name" value="CMAS"/>
    <property type="match status" value="1"/>
</dbReference>
<dbReference type="PANTHER" id="PTHR43667">
    <property type="entry name" value="CYCLOPROPANE-FATTY-ACYL-PHOSPHOLIPID SYNTHASE"/>
    <property type="match status" value="1"/>
</dbReference>
<evidence type="ECO:0000313" key="7">
    <source>
        <dbReference type="Proteomes" id="UP001642540"/>
    </source>
</evidence>
<comment type="caution">
    <text evidence="6">The sequence shown here is derived from an EMBL/GenBank/DDBJ whole genome shotgun (WGS) entry which is preliminary data.</text>
</comment>
<dbReference type="PANTHER" id="PTHR43667:SF1">
    <property type="entry name" value="CYCLOPROPANE-FATTY-ACYL-PHOSPHOLIPID SYNTHASE"/>
    <property type="match status" value="1"/>
</dbReference>
<organism evidence="6 7">
    <name type="scientific">Orchesella dallaii</name>
    <dbReference type="NCBI Taxonomy" id="48710"/>
    <lineage>
        <taxon>Eukaryota</taxon>
        <taxon>Metazoa</taxon>
        <taxon>Ecdysozoa</taxon>
        <taxon>Arthropoda</taxon>
        <taxon>Hexapoda</taxon>
        <taxon>Collembola</taxon>
        <taxon>Entomobryomorpha</taxon>
        <taxon>Entomobryoidea</taxon>
        <taxon>Orchesellidae</taxon>
        <taxon>Orchesellinae</taxon>
        <taxon>Orchesella</taxon>
    </lineage>
</organism>
<keyword evidence="4" id="KW-0949">S-adenosyl-L-methionine</keyword>
<keyword evidence="7" id="KW-1185">Reference proteome</keyword>
<evidence type="ECO:0000256" key="3">
    <source>
        <dbReference type="ARBA" id="ARBA00022679"/>
    </source>
</evidence>
<dbReference type="InterPro" id="IPR029063">
    <property type="entry name" value="SAM-dependent_MTases_sf"/>
</dbReference>
<evidence type="ECO:0000256" key="5">
    <source>
        <dbReference type="ARBA" id="ARBA00023098"/>
    </source>
</evidence>
<dbReference type="CDD" id="cd02440">
    <property type="entry name" value="AdoMet_MTases"/>
    <property type="match status" value="1"/>
</dbReference>
<dbReference type="Pfam" id="PF02353">
    <property type="entry name" value="CMAS"/>
    <property type="match status" value="1"/>
</dbReference>
<evidence type="ECO:0008006" key="8">
    <source>
        <dbReference type="Google" id="ProtNLM"/>
    </source>
</evidence>
<evidence type="ECO:0000256" key="4">
    <source>
        <dbReference type="ARBA" id="ARBA00022691"/>
    </source>
</evidence>
<accession>A0ABP1Q5N6</accession>
<evidence type="ECO:0000256" key="2">
    <source>
        <dbReference type="ARBA" id="ARBA00022603"/>
    </source>
</evidence>
<dbReference type="SUPFAM" id="SSF53335">
    <property type="entry name" value="S-adenosyl-L-methionine-dependent methyltransferases"/>
    <property type="match status" value="1"/>
</dbReference>
<keyword evidence="3" id="KW-0808">Transferase</keyword>
<dbReference type="InterPro" id="IPR050723">
    <property type="entry name" value="CFA/CMAS"/>
</dbReference>
<name>A0ABP1Q5N6_9HEXA</name>
<keyword evidence="2" id="KW-0489">Methyltransferase</keyword>
<protein>
    <recommendedName>
        <fullName evidence="8">Cyclopropane-fatty-acyl-phospholipid synthase</fullName>
    </recommendedName>
</protein>
<dbReference type="Gene3D" id="3.40.50.150">
    <property type="entry name" value="Vaccinia Virus protein VP39"/>
    <property type="match status" value="1"/>
</dbReference>
<gene>
    <name evidence="6" type="ORF">ODALV1_LOCUS7607</name>
</gene>
<dbReference type="InterPro" id="IPR003333">
    <property type="entry name" value="CMAS"/>
</dbReference>